<reference evidence="2 4" key="1">
    <citation type="journal article" date="2014" name="BMC Genomics">
        <title>Genome sequence of Anopheles sinensis provides insight into genetics basis of mosquito competence for malaria parasites.</title>
        <authorList>
            <person name="Zhou D."/>
            <person name="Zhang D."/>
            <person name="Ding G."/>
            <person name="Shi L."/>
            <person name="Hou Q."/>
            <person name="Ye Y."/>
            <person name="Xu Y."/>
            <person name="Zhou H."/>
            <person name="Xiong C."/>
            <person name="Li S."/>
            <person name="Yu J."/>
            <person name="Hong S."/>
            <person name="Yu X."/>
            <person name="Zou P."/>
            <person name="Chen C."/>
            <person name="Chang X."/>
            <person name="Wang W."/>
            <person name="Lv Y."/>
            <person name="Sun Y."/>
            <person name="Ma L."/>
            <person name="Shen B."/>
            <person name="Zhu C."/>
        </authorList>
    </citation>
    <scope>NUCLEOTIDE SEQUENCE [LARGE SCALE GENOMIC DNA]</scope>
</reference>
<keyword evidence="1" id="KW-0732">Signal</keyword>
<name>A0A084VGP5_ANOSI</name>
<feature type="chain" id="PRO_5010759826" evidence="1">
    <location>
        <begin position="17"/>
        <end position="179"/>
    </location>
</feature>
<protein>
    <submittedName>
        <fullName evidence="2 3">AcylCoA dehydrogenaselike protein putative</fullName>
    </submittedName>
</protein>
<dbReference type="EnsemblMetazoa" id="ASIC004345-RA">
    <property type="protein sequence ID" value="ASIC004345-PA"/>
    <property type="gene ID" value="ASIC004345"/>
</dbReference>
<feature type="signal peptide" evidence="1">
    <location>
        <begin position="1"/>
        <end position="16"/>
    </location>
</feature>
<reference evidence="3" key="2">
    <citation type="submission" date="2020-05" db="UniProtKB">
        <authorList>
            <consortium name="EnsemblMetazoa"/>
        </authorList>
    </citation>
    <scope>IDENTIFICATION</scope>
</reference>
<evidence type="ECO:0000313" key="2">
    <source>
        <dbReference type="EMBL" id="KFB37139.1"/>
    </source>
</evidence>
<proteinExistence type="predicted"/>
<evidence type="ECO:0000256" key="1">
    <source>
        <dbReference type="SAM" id="SignalP"/>
    </source>
</evidence>
<evidence type="ECO:0000313" key="4">
    <source>
        <dbReference type="Proteomes" id="UP000030765"/>
    </source>
</evidence>
<organism evidence="2">
    <name type="scientific">Anopheles sinensis</name>
    <name type="common">Mosquito</name>
    <dbReference type="NCBI Taxonomy" id="74873"/>
    <lineage>
        <taxon>Eukaryota</taxon>
        <taxon>Metazoa</taxon>
        <taxon>Ecdysozoa</taxon>
        <taxon>Arthropoda</taxon>
        <taxon>Hexapoda</taxon>
        <taxon>Insecta</taxon>
        <taxon>Pterygota</taxon>
        <taxon>Neoptera</taxon>
        <taxon>Endopterygota</taxon>
        <taxon>Diptera</taxon>
        <taxon>Nematocera</taxon>
        <taxon>Culicoidea</taxon>
        <taxon>Culicidae</taxon>
        <taxon>Anophelinae</taxon>
        <taxon>Anopheles</taxon>
    </lineage>
</organism>
<sequence>MFVWAVAPSNVSLARSLALFLAIANRPCAPQQFNLPSLSLPSPPQYFMVPTITGWRPAVQNAVRRARQSQLELGASSKQRPRSGTNFLEHYKRNRSSIFPCVCDCVSLWWENDSGHCQTSLGGSSSSAYDIREFWCRLLKTTKARPSEANAAEQHINIHHHQQGDLPPVAMSPASYYQP</sequence>
<dbReference type="EMBL" id="ATLV01013047">
    <property type="status" value="NOT_ANNOTATED_CDS"/>
    <property type="molecule type" value="Genomic_DNA"/>
</dbReference>
<dbReference type="EMBL" id="KE524836">
    <property type="protein sequence ID" value="KFB37139.1"/>
    <property type="molecule type" value="Genomic_DNA"/>
</dbReference>
<evidence type="ECO:0000313" key="3">
    <source>
        <dbReference type="EnsemblMetazoa" id="ASIC004345-PA"/>
    </source>
</evidence>
<gene>
    <name evidence="2" type="ORF">ZHAS_00004345</name>
</gene>
<accession>A0A084VGP5</accession>
<dbReference type="AlphaFoldDB" id="A0A084VGP5"/>
<keyword evidence="4" id="KW-1185">Reference proteome</keyword>
<dbReference type="Proteomes" id="UP000030765">
    <property type="component" value="Unassembled WGS sequence"/>
</dbReference>
<dbReference type="VEuPathDB" id="VectorBase:ASIC004345"/>